<evidence type="ECO:0000313" key="5">
    <source>
        <dbReference type="Proteomes" id="UP000235392"/>
    </source>
</evidence>
<keyword evidence="4" id="KW-1185">Reference proteome</keyword>
<reference evidence="4 5" key="1">
    <citation type="submission" date="2017-11" db="EMBL/GenBank/DDBJ databases">
        <title>De novo assembly and phasing of dikaryotic genomes from two isolates of Puccinia coronata f. sp. avenae, the causal agent of oat crown rust.</title>
        <authorList>
            <person name="Miller M.E."/>
            <person name="Zhang Y."/>
            <person name="Omidvar V."/>
            <person name="Sperschneider J."/>
            <person name="Schwessinger B."/>
            <person name="Raley C."/>
            <person name="Palmer J.M."/>
            <person name="Garnica D."/>
            <person name="Upadhyaya N."/>
            <person name="Rathjen J."/>
            <person name="Taylor J.M."/>
            <person name="Park R.F."/>
            <person name="Dodds P.N."/>
            <person name="Hirsch C.D."/>
            <person name="Kianian S.F."/>
            <person name="Figueroa M."/>
        </authorList>
    </citation>
    <scope>NUCLEOTIDE SEQUENCE [LARGE SCALE GENOMIC DNA]</scope>
    <source>
        <strain evidence="3">12NC29</strain>
        <strain evidence="2">12SD80</strain>
    </source>
</reference>
<evidence type="ECO:0000313" key="4">
    <source>
        <dbReference type="Proteomes" id="UP000235388"/>
    </source>
</evidence>
<name>A0A2N5TIV8_9BASI</name>
<comment type="caution">
    <text evidence="2">The sequence shown here is derived from an EMBL/GenBank/DDBJ whole genome shotgun (WGS) entry which is preliminary data.</text>
</comment>
<dbReference type="Proteomes" id="UP000235392">
    <property type="component" value="Unassembled WGS sequence"/>
</dbReference>
<dbReference type="EMBL" id="PGCJ01000156">
    <property type="protein sequence ID" value="PLW42611.1"/>
    <property type="molecule type" value="Genomic_DNA"/>
</dbReference>
<evidence type="ECO:0000313" key="2">
    <source>
        <dbReference type="EMBL" id="PLW25426.1"/>
    </source>
</evidence>
<protein>
    <submittedName>
        <fullName evidence="2">Uncharacterized protein</fullName>
    </submittedName>
</protein>
<evidence type="ECO:0000256" key="1">
    <source>
        <dbReference type="SAM" id="MobiDB-lite"/>
    </source>
</evidence>
<feature type="compositionally biased region" description="Basic and acidic residues" evidence="1">
    <location>
        <begin position="56"/>
        <end position="66"/>
    </location>
</feature>
<proteinExistence type="predicted"/>
<dbReference type="EMBL" id="PGCI01000538">
    <property type="protein sequence ID" value="PLW25426.1"/>
    <property type="molecule type" value="Genomic_DNA"/>
</dbReference>
<organism evidence="2 5">
    <name type="scientific">Puccinia coronata f. sp. avenae</name>
    <dbReference type="NCBI Taxonomy" id="200324"/>
    <lineage>
        <taxon>Eukaryota</taxon>
        <taxon>Fungi</taxon>
        <taxon>Dikarya</taxon>
        <taxon>Basidiomycota</taxon>
        <taxon>Pucciniomycotina</taxon>
        <taxon>Pucciniomycetes</taxon>
        <taxon>Pucciniales</taxon>
        <taxon>Pucciniaceae</taxon>
        <taxon>Puccinia</taxon>
    </lineage>
</organism>
<gene>
    <name evidence="3" type="ORF">PCANC_11740</name>
    <name evidence="2" type="ORF">PCASD_26020</name>
</gene>
<evidence type="ECO:0000313" key="3">
    <source>
        <dbReference type="EMBL" id="PLW42611.1"/>
    </source>
</evidence>
<dbReference type="AlphaFoldDB" id="A0A2N5TIV8"/>
<feature type="region of interest" description="Disordered" evidence="1">
    <location>
        <begin position="50"/>
        <end position="94"/>
    </location>
</feature>
<sequence>MDEPTQDNKPPTESNLAHVDQRQILYLDSQHSKYLPPSQYMKDVSGFMAQNLASRPQKDGKADKPPTHKYLVHNLPHSPHSTGAIESKGNPPFPKRRRCLINKVPAGSIAAQEKKNCFVGHFNGAAANDQSVVEHPIPQVHNPFLLDSTLKQPQGEHDILVEKFWTIQTEILSNKGANLNELLKEQQLTKGGLDLPKQP</sequence>
<accession>A0A2N5TIV8</accession>
<dbReference type="Proteomes" id="UP000235388">
    <property type="component" value="Unassembled WGS sequence"/>
</dbReference>